<protein>
    <submittedName>
        <fullName evidence="1">DUF3243 domain-containing protein</fullName>
    </submittedName>
</protein>
<dbReference type="RefSeq" id="WP_249103536.1">
    <property type="nucleotide sequence ID" value="NZ_JAMAST010000024.1"/>
</dbReference>
<dbReference type="PIRSF" id="PIRSF004764">
    <property type="entry name" value="YmfJ"/>
    <property type="match status" value="1"/>
</dbReference>
<accession>A0ABT0ME23</accession>
<dbReference type="EMBL" id="JAMAST010000024">
    <property type="protein sequence ID" value="MCL1632848.1"/>
    <property type="molecule type" value="Genomic_DNA"/>
</dbReference>
<dbReference type="Gene3D" id="1.10.760.20">
    <property type="entry name" value="Protein of unknown function DUF3243"/>
    <property type="match status" value="1"/>
</dbReference>
<organism evidence="1 2">
    <name type="scientific">Sporolactobacillus mangiferae</name>
    <dbReference type="NCBI Taxonomy" id="2940498"/>
    <lineage>
        <taxon>Bacteria</taxon>
        <taxon>Bacillati</taxon>
        <taxon>Bacillota</taxon>
        <taxon>Bacilli</taxon>
        <taxon>Bacillales</taxon>
        <taxon>Sporolactobacillaceae</taxon>
        <taxon>Sporolactobacillus</taxon>
    </lineage>
</organism>
<evidence type="ECO:0000313" key="1">
    <source>
        <dbReference type="EMBL" id="MCL1632848.1"/>
    </source>
</evidence>
<reference evidence="1 2" key="1">
    <citation type="submission" date="2022-05" db="EMBL/GenBank/DDBJ databases">
        <title>Sporolactobacillus sp nov CPB3-1, isolated from tree bark (Mangifera indica L.).</title>
        <authorList>
            <person name="Phuengjayaem S."/>
            <person name="Tanasupawat S."/>
        </authorList>
    </citation>
    <scope>NUCLEOTIDE SEQUENCE [LARGE SCALE GENOMIC DNA]</scope>
    <source>
        <strain evidence="1 2">CPB3-1</strain>
    </source>
</reference>
<evidence type="ECO:0000313" key="2">
    <source>
        <dbReference type="Proteomes" id="UP001203004"/>
    </source>
</evidence>
<dbReference type="InterPro" id="IPR021637">
    <property type="entry name" value="DUF3243"/>
</dbReference>
<comment type="caution">
    <text evidence="1">The sequence shown here is derived from an EMBL/GenBank/DDBJ whole genome shotgun (WGS) entry which is preliminary data.</text>
</comment>
<proteinExistence type="predicted"/>
<keyword evidence="2" id="KW-1185">Reference proteome</keyword>
<dbReference type="InterPro" id="IPR024702">
    <property type="entry name" value="Uncharacterised_YmfJ"/>
</dbReference>
<name>A0ABT0ME23_9BACL</name>
<dbReference type="InterPro" id="IPR038292">
    <property type="entry name" value="YmfJ/YflH_sf"/>
</dbReference>
<gene>
    <name evidence="1" type="ORF">M3N64_13050</name>
</gene>
<dbReference type="Proteomes" id="UP001203004">
    <property type="component" value="Unassembled WGS sequence"/>
</dbReference>
<sequence>MSLLSNWDRWKDFLADRMHQAENLGVNDETINEFATKIGDYLAGHVDPENEQERLLSDLWRVADEQEHKVIARLIMKLVANNGTKQQPVVQK</sequence>
<dbReference type="Pfam" id="PF11588">
    <property type="entry name" value="DUF3243"/>
    <property type="match status" value="1"/>
</dbReference>